<keyword evidence="4" id="KW-1185">Reference proteome</keyword>
<keyword evidence="3" id="KW-0808">Transferase</keyword>
<evidence type="ECO:0000256" key="1">
    <source>
        <dbReference type="SAM" id="Phobius"/>
    </source>
</evidence>
<protein>
    <submittedName>
        <fullName evidence="3">Peptidoglycan/LPS O-acetylase OafA/YrhL, contains acyltransferase and SGNH-hydrolase domains</fullName>
    </submittedName>
</protein>
<reference evidence="4" key="1">
    <citation type="submission" date="2016-10" db="EMBL/GenBank/DDBJ databases">
        <authorList>
            <person name="Varghese N."/>
            <person name="Submissions S."/>
        </authorList>
    </citation>
    <scope>NUCLEOTIDE SEQUENCE [LARGE SCALE GENOMIC DNA]</scope>
    <source>
        <strain evidence="4">DSM 17934</strain>
    </source>
</reference>
<feature type="transmembrane region" description="Helical" evidence="1">
    <location>
        <begin position="164"/>
        <end position="183"/>
    </location>
</feature>
<keyword evidence="3" id="KW-0012">Acyltransferase</keyword>
<feature type="transmembrane region" description="Helical" evidence="1">
    <location>
        <begin position="77"/>
        <end position="96"/>
    </location>
</feature>
<sequence>MIQKVNRLRELDFLRGIAIILVLLRHQHLFQFTTEMGWIGVDLFFVLSGFLVSGLLFKEYLKFGNIKPGLFLIRRGFKIYPIYYLVYVLYLIPKIVKNQFEIKGFLADMFFVQNYVWGWGWGYVASWSLAVEEHFYFSLVVFLYLAFTKKWLHTSFNFLNKKVNYFQTALVFIFLICLLLRVYNNLYHPEYNEKNITMTHLRIDSLLAGVFISYLYYFKQNWLINYFNRYKKGLFFIIVALLSFTPFVDYDHSFFVRTIGFTMLYVAFGLLLIYFLLEKDINKKINFIFSNRIVNVISKIGFSSYSIYLIHGFVGIVISIFCNYILKIEINYILLFAINIITSVLAGMFITYYLEKYFLKIRDKYYPNRIN</sequence>
<feature type="transmembrane region" description="Helical" evidence="1">
    <location>
        <begin position="36"/>
        <end position="57"/>
    </location>
</feature>
<evidence type="ECO:0000313" key="3">
    <source>
        <dbReference type="EMBL" id="SEI48294.1"/>
    </source>
</evidence>
<proteinExistence type="predicted"/>
<keyword evidence="1" id="KW-1133">Transmembrane helix</keyword>
<dbReference type="InterPro" id="IPR050879">
    <property type="entry name" value="Acyltransferase_3"/>
</dbReference>
<name>A0A1H6R4Z4_9FLAO</name>
<dbReference type="Proteomes" id="UP000199702">
    <property type="component" value="Unassembled WGS sequence"/>
</dbReference>
<organism evidence="3 4">
    <name type="scientific">Flavobacterium terrigena</name>
    <dbReference type="NCBI Taxonomy" id="402734"/>
    <lineage>
        <taxon>Bacteria</taxon>
        <taxon>Pseudomonadati</taxon>
        <taxon>Bacteroidota</taxon>
        <taxon>Flavobacteriia</taxon>
        <taxon>Flavobacteriales</taxon>
        <taxon>Flavobacteriaceae</taxon>
        <taxon>Flavobacterium</taxon>
    </lineage>
</organism>
<dbReference type="GO" id="GO:0016787">
    <property type="term" value="F:hydrolase activity"/>
    <property type="evidence" value="ECO:0007669"/>
    <property type="project" value="UniProtKB-KW"/>
</dbReference>
<keyword evidence="1" id="KW-0472">Membrane</keyword>
<feature type="transmembrane region" description="Helical" evidence="1">
    <location>
        <begin position="203"/>
        <end position="218"/>
    </location>
</feature>
<feature type="transmembrane region" description="Helical" evidence="1">
    <location>
        <begin position="12"/>
        <end position="30"/>
    </location>
</feature>
<feature type="transmembrane region" description="Helical" evidence="1">
    <location>
        <begin position="332"/>
        <end position="354"/>
    </location>
</feature>
<dbReference type="GO" id="GO:0016020">
    <property type="term" value="C:membrane"/>
    <property type="evidence" value="ECO:0007669"/>
    <property type="project" value="TreeGrafter"/>
</dbReference>
<dbReference type="AlphaFoldDB" id="A0A1H6R4Z4"/>
<evidence type="ECO:0000259" key="2">
    <source>
        <dbReference type="Pfam" id="PF01757"/>
    </source>
</evidence>
<dbReference type="PANTHER" id="PTHR23028">
    <property type="entry name" value="ACETYLTRANSFERASE"/>
    <property type="match status" value="1"/>
</dbReference>
<gene>
    <name evidence="3" type="ORF">SAMN05660918_0863</name>
</gene>
<dbReference type="STRING" id="402734.SAMN05660918_0863"/>
<accession>A0A1H6R4Z4</accession>
<dbReference type="GO" id="GO:0000271">
    <property type="term" value="P:polysaccharide biosynthetic process"/>
    <property type="evidence" value="ECO:0007669"/>
    <property type="project" value="TreeGrafter"/>
</dbReference>
<feature type="transmembrane region" description="Helical" evidence="1">
    <location>
        <begin position="230"/>
        <end position="248"/>
    </location>
</feature>
<feature type="transmembrane region" description="Helical" evidence="1">
    <location>
        <begin position="254"/>
        <end position="277"/>
    </location>
</feature>
<feature type="domain" description="Acyltransferase 3" evidence="2">
    <location>
        <begin position="10"/>
        <end position="350"/>
    </location>
</feature>
<keyword evidence="1" id="KW-0812">Transmembrane</keyword>
<dbReference type="PANTHER" id="PTHR23028:SF53">
    <property type="entry name" value="ACYL_TRANSF_3 DOMAIN-CONTAINING PROTEIN"/>
    <property type="match status" value="1"/>
</dbReference>
<evidence type="ECO:0000313" key="4">
    <source>
        <dbReference type="Proteomes" id="UP000199702"/>
    </source>
</evidence>
<dbReference type="OrthoDB" id="290051at2"/>
<dbReference type="RefSeq" id="WP_091308508.1">
    <property type="nucleotide sequence ID" value="NZ_CBCSJU010000001.1"/>
</dbReference>
<feature type="transmembrane region" description="Helical" evidence="1">
    <location>
        <begin position="307"/>
        <end position="326"/>
    </location>
</feature>
<dbReference type="InterPro" id="IPR002656">
    <property type="entry name" value="Acyl_transf_3_dom"/>
</dbReference>
<dbReference type="Pfam" id="PF01757">
    <property type="entry name" value="Acyl_transf_3"/>
    <property type="match status" value="1"/>
</dbReference>
<dbReference type="EMBL" id="FNYA01000001">
    <property type="protein sequence ID" value="SEI48294.1"/>
    <property type="molecule type" value="Genomic_DNA"/>
</dbReference>
<dbReference type="GO" id="GO:0016747">
    <property type="term" value="F:acyltransferase activity, transferring groups other than amino-acyl groups"/>
    <property type="evidence" value="ECO:0007669"/>
    <property type="project" value="InterPro"/>
</dbReference>
<keyword evidence="3" id="KW-0378">Hydrolase</keyword>